<evidence type="ECO:0000256" key="1">
    <source>
        <dbReference type="ARBA" id="ARBA00007150"/>
    </source>
</evidence>
<comment type="function">
    <text evidence="7">Catalyzes the transfer of the diacylglyceryl group from phosphatidylglycerol to the sulfhydryl group of the N-terminal cysteine of a prolipoprotein, the first step in the formation of mature lipoproteins.</text>
</comment>
<dbReference type="PROSITE" id="PS01311">
    <property type="entry name" value="LGT"/>
    <property type="match status" value="1"/>
</dbReference>
<evidence type="ECO:0000313" key="9">
    <source>
        <dbReference type="EMBL" id="MBP2386520.1"/>
    </source>
</evidence>
<comment type="catalytic activity">
    <reaction evidence="7">
        <text>L-cysteinyl-[prolipoprotein] + a 1,2-diacyl-sn-glycero-3-phospho-(1'-sn-glycerol) = an S-1,2-diacyl-sn-glyceryl-L-cysteinyl-[prolipoprotein] + sn-glycerol 1-phosphate + H(+)</text>
        <dbReference type="Rhea" id="RHEA:56712"/>
        <dbReference type="Rhea" id="RHEA-COMP:14679"/>
        <dbReference type="Rhea" id="RHEA-COMP:14680"/>
        <dbReference type="ChEBI" id="CHEBI:15378"/>
        <dbReference type="ChEBI" id="CHEBI:29950"/>
        <dbReference type="ChEBI" id="CHEBI:57685"/>
        <dbReference type="ChEBI" id="CHEBI:64716"/>
        <dbReference type="ChEBI" id="CHEBI:140658"/>
        <dbReference type="EC" id="2.5.1.145"/>
    </reaction>
</comment>
<dbReference type="EC" id="2.5.1.145" evidence="7"/>
<comment type="subcellular location">
    <subcellularLocation>
        <location evidence="7">Cell membrane</location>
        <topology evidence="7">Multi-pass membrane protein</topology>
    </subcellularLocation>
</comment>
<evidence type="ECO:0000256" key="5">
    <source>
        <dbReference type="ARBA" id="ARBA00022989"/>
    </source>
</evidence>
<feature type="transmembrane region" description="Helical" evidence="7">
    <location>
        <begin position="226"/>
        <end position="242"/>
    </location>
</feature>
<evidence type="ECO:0000256" key="4">
    <source>
        <dbReference type="ARBA" id="ARBA00022692"/>
    </source>
</evidence>
<evidence type="ECO:0000313" key="10">
    <source>
        <dbReference type="Proteomes" id="UP001296993"/>
    </source>
</evidence>
<dbReference type="RefSeq" id="WP_209997419.1">
    <property type="nucleotide sequence ID" value="NZ_BAAAJY010000002.1"/>
</dbReference>
<name>A0ABS4XDH2_9MICC</name>
<keyword evidence="5 7" id="KW-1133">Transmembrane helix</keyword>
<evidence type="ECO:0000256" key="2">
    <source>
        <dbReference type="ARBA" id="ARBA00022475"/>
    </source>
</evidence>
<keyword evidence="4 7" id="KW-0812">Transmembrane</keyword>
<feature type="transmembrane region" description="Helical" evidence="7">
    <location>
        <begin position="137"/>
        <end position="155"/>
    </location>
</feature>
<evidence type="ECO:0000256" key="7">
    <source>
        <dbReference type="HAMAP-Rule" id="MF_01147"/>
    </source>
</evidence>
<dbReference type="PANTHER" id="PTHR30589">
    <property type="entry name" value="PROLIPOPROTEIN DIACYLGLYCERYL TRANSFERASE"/>
    <property type="match status" value="1"/>
</dbReference>
<feature type="transmembrane region" description="Helical" evidence="7">
    <location>
        <begin position="194"/>
        <end position="214"/>
    </location>
</feature>
<feature type="transmembrane region" description="Helical" evidence="7">
    <location>
        <begin position="106"/>
        <end position="130"/>
    </location>
</feature>
<keyword evidence="6 7" id="KW-0472">Membrane</keyword>
<comment type="caution">
    <text evidence="9">The sequence shown here is derived from an EMBL/GenBank/DDBJ whole genome shotgun (WGS) entry which is preliminary data.</text>
</comment>
<evidence type="ECO:0000256" key="6">
    <source>
        <dbReference type="ARBA" id="ARBA00023136"/>
    </source>
</evidence>
<accession>A0ABS4XDH2</accession>
<dbReference type="EMBL" id="JAGIOF010000001">
    <property type="protein sequence ID" value="MBP2386520.1"/>
    <property type="molecule type" value="Genomic_DNA"/>
</dbReference>
<dbReference type="Proteomes" id="UP001296993">
    <property type="component" value="Unassembled WGS sequence"/>
</dbReference>
<keyword evidence="3 7" id="KW-0808">Transferase</keyword>
<feature type="transmembrane region" description="Helical" evidence="7">
    <location>
        <begin position="63"/>
        <end position="86"/>
    </location>
</feature>
<feature type="transmembrane region" description="Helical" evidence="7">
    <location>
        <begin position="262"/>
        <end position="283"/>
    </location>
</feature>
<dbReference type="PANTHER" id="PTHR30589:SF0">
    <property type="entry name" value="PHOSPHATIDYLGLYCEROL--PROLIPOPROTEIN DIACYLGLYCERYL TRANSFERASE"/>
    <property type="match status" value="1"/>
</dbReference>
<dbReference type="GO" id="GO:0016740">
    <property type="term" value="F:transferase activity"/>
    <property type="evidence" value="ECO:0007669"/>
    <property type="project" value="UniProtKB-KW"/>
</dbReference>
<dbReference type="InterPro" id="IPR001640">
    <property type="entry name" value="Lgt"/>
</dbReference>
<sequence>MTTLAAIGTGVFASIPSPPPEFSKFSIGPLTIHAYALCILAGIVVAMWMTNKRWLAKGGPADVVWDICIWAIPFGIVGGRLYHVLITDPDYYFGLNGQSAHLGEIPQIWAGGLGIMGAISLGTLGAWIACRRAGVRLTAFLDAVAPGVLLAQAFGRWGNWFNQELFGKPTTLPWGLEIDPTSYNFPPGLPPGTLFQPTFLYESLWNLAGVALLLALDHKFQLRRGAMFWSYLIWYGTGRIIMETMRIDAADTIVILGIGLRVHMWLAIGMVILGTVGLIYVLVKLRPLPDPGVYLEGRGPKPEADTAAEAPAGSAPIESAPEKTTDTESKNGAVQIKPVLDPEKETDSAAKSEKNDN</sequence>
<evidence type="ECO:0000256" key="3">
    <source>
        <dbReference type="ARBA" id="ARBA00022679"/>
    </source>
</evidence>
<dbReference type="HAMAP" id="MF_01147">
    <property type="entry name" value="Lgt"/>
    <property type="match status" value="1"/>
</dbReference>
<protein>
    <recommendedName>
        <fullName evidence="7">Phosphatidylglycerol--prolipoprotein diacylglyceryl transferase</fullName>
        <ecNumber evidence="7">2.5.1.145</ecNumber>
    </recommendedName>
</protein>
<feature type="compositionally biased region" description="Basic and acidic residues" evidence="8">
    <location>
        <begin position="340"/>
        <end position="357"/>
    </location>
</feature>
<dbReference type="Pfam" id="PF01790">
    <property type="entry name" value="LGT"/>
    <property type="match status" value="1"/>
</dbReference>
<organism evidence="9 10">
    <name type="scientific">Paeniglutamicibacter kerguelensis</name>
    <dbReference type="NCBI Taxonomy" id="254788"/>
    <lineage>
        <taxon>Bacteria</taxon>
        <taxon>Bacillati</taxon>
        <taxon>Actinomycetota</taxon>
        <taxon>Actinomycetes</taxon>
        <taxon>Micrococcales</taxon>
        <taxon>Micrococcaceae</taxon>
        <taxon>Paeniglutamicibacter</taxon>
    </lineage>
</organism>
<dbReference type="NCBIfam" id="TIGR00544">
    <property type="entry name" value="lgt"/>
    <property type="match status" value="1"/>
</dbReference>
<feature type="region of interest" description="Disordered" evidence="8">
    <location>
        <begin position="296"/>
        <end position="357"/>
    </location>
</feature>
<feature type="compositionally biased region" description="Basic and acidic residues" evidence="8">
    <location>
        <begin position="320"/>
        <end position="329"/>
    </location>
</feature>
<feature type="transmembrane region" description="Helical" evidence="7">
    <location>
        <begin position="33"/>
        <end position="51"/>
    </location>
</feature>
<comment type="pathway">
    <text evidence="7">Protein modification; lipoprotein biosynthesis (diacylglyceryl transfer).</text>
</comment>
<keyword evidence="10" id="KW-1185">Reference proteome</keyword>
<gene>
    <name evidence="7" type="primary">lgt</name>
    <name evidence="9" type="ORF">JOF47_002031</name>
</gene>
<evidence type="ECO:0000256" key="8">
    <source>
        <dbReference type="SAM" id="MobiDB-lite"/>
    </source>
</evidence>
<keyword evidence="2 7" id="KW-1003">Cell membrane</keyword>
<reference evidence="9 10" key="1">
    <citation type="submission" date="2021-03" db="EMBL/GenBank/DDBJ databases">
        <title>Sequencing the genomes of 1000 actinobacteria strains.</title>
        <authorList>
            <person name="Klenk H.-P."/>
        </authorList>
    </citation>
    <scope>NUCLEOTIDE SEQUENCE [LARGE SCALE GENOMIC DNA]</scope>
    <source>
        <strain evidence="9 10">DSM 15797</strain>
    </source>
</reference>
<proteinExistence type="inferred from homology"/>
<comment type="similarity">
    <text evidence="1 7">Belongs to the Lgt family.</text>
</comment>
<feature type="binding site" evidence="7">
    <location>
        <position position="156"/>
    </location>
    <ligand>
        <name>a 1,2-diacyl-sn-glycero-3-phospho-(1'-sn-glycerol)</name>
        <dbReference type="ChEBI" id="CHEBI:64716"/>
    </ligand>
</feature>